<dbReference type="AlphaFoldDB" id="A0A8T1TPB4"/>
<proteinExistence type="predicted"/>
<gene>
    <name evidence="1" type="ORF">JG687_00018516</name>
</gene>
<sequence length="75" mass="8292">VNENAPEITYKHDAAIAQRIEFCHPKYRGSLIKIMKGDGTSAFQHLMLASKHVLWVAATVPDLQVLIVDMSAPFG</sequence>
<accession>A0A8T1TPB4</accession>
<protein>
    <submittedName>
        <fullName evidence="1">Uncharacterized protein</fullName>
    </submittedName>
</protein>
<comment type="caution">
    <text evidence="1">The sequence shown here is derived from an EMBL/GenBank/DDBJ whole genome shotgun (WGS) entry which is preliminary data.</text>
</comment>
<evidence type="ECO:0000313" key="2">
    <source>
        <dbReference type="Proteomes" id="UP000688947"/>
    </source>
</evidence>
<reference evidence="1" key="1">
    <citation type="submission" date="2021-01" db="EMBL/GenBank/DDBJ databases">
        <title>Phytophthora aleatoria, a newly-described species from Pinus radiata is distinct from Phytophthora cactorum isolates based on comparative genomics.</title>
        <authorList>
            <person name="Mcdougal R."/>
            <person name="Panda P."/>
            <person name="Williams N."/>
            <person name="Studholme D.J."/>
        </authorList>
    </citation>
    <scope>NUCLEOTIDE SEQUENCE</scope>
    <source>
        <strain evidence="1">NZFS 3830</strain>
    </source>
</reference>
<organism evidence="1 2">
    <name type="scientific">Phytophthora cactorum</name>
    <dbReference type="NCBI Taxonomy" id="29920"/>
    <lineage>
        <taxon>Eukaryota</taxon>
        <taxon>Sar</taxon>
        <taxon>Stramenopiles</taxon>
        <taxon>Oomycota</taxon>
        <taxon>Peronosporomycetes</taxon>
        <taxon>Peronosporales</taxon>
        <taxon>Peronosporaceae</taxon>
        <taxon>Phytophthora</taxon>
    </lineage>
</organism>
<name>A0A8T1TPB4_9STRA</name>
<feature type="non-terminal residue" evidence="1">
    <location>
        <position position="1"/>
    </location>
</feature>
<dbReference type="Proteomes" id="UP000688947">
    <property type="component" value="Unassembled WGS sequence"/>
</dbReference>
<evidence type="ECO:0000313" key="1">
    <source>
        <dbReference type="EMBL" id="KAG6943356.1"/>
    </source>
</evidence>
<dbReference type="EMBL" id="JAENGZ010002589">
    <property type="protein sequence ID" value="KAG6943356.1"/>
    <property type="molecule type" value="Genomic_DNA"/>
</dbReference>